<dbReference type="Gene3D" id="2.40.440.10">
    <property type="entry name" value="L,D-transpeptidase catalytic domain-like"/>
    <property type="match status" value="1"/>
</dbReference>
<dbReference type="Pfam" id="PF01471">
    <property type="entry name" value="PG_binding_1"/>
    <property type="match status" value="1"/>
</dbReference>
<dbReference type="InterPro" id="IPR052905">
    <property type="entry name" value="LD-transpeptidase_YkuD-like"/>
</dbReference>
<evidence type="ECO:0000256" key="8">
    <source>
        <dbReference type="SAM" id="SignalP"/>
    </source>
</evidence>
<dbReference type="Proteomes" id="UP001148313">
    <property type="component" value="Unassembled WGS sequence"/>
</dbReference>
<keyword evidence="3" id="KW-0808">Transferase</keyword>
<accession>A0ABT4VQR3</accession>
<evidence type="ECO:0000313" key="11">
    <source>
        <dbReference type="Proteomes" id="UP001148313"/>
    </source>
</evidence>
<dbReference type="InterPro" id="IPR005490">
    <property type="entry name" value="LD_TPept_cat_dom"/>
</dbReference>
<evidence type="ECO:0000256" key="3">
    <source>
        <dbReference type="ARBA" id="ARBA00022679"/>
    </source>
</evidence>
<feature type="signal peptide" evidence="8">
    <location>
        <begin position="1"/>
        <end position="33"/>
    </location>
</feature>
<proteinExistence type="inferred from homology"/>
<dbReference type="InterPro" id="IPR036366">
    <property type="entry name" value="PGBDSf"/>
</dbReference>
<evidence type="ECO:0000256" key="7">
    <source>
        <dbReference type="PROSITE-ProRule" id="PRU01373"/>
    </source>
</evidence>
<feature type="active site" description="Proton donor/acceptor" evidence="7">
    <location>
        <position position="329"/>
    </location>
</feature>
<keyword evidence="6 7" id="KW-0961">Cell wall biogenesis/degradation</keyword>
<feature type="domain" description="L,D-TPase catalytic" evidence="9">
    <location>
        <begin position="199"/>
        <end position="377"/>
    </location>
</feature>
<sequence>MSKKKYSEPVSRRAFLGSAVAAGATVATGAASAQTLTQTTIESIINAPRRGTWDDQFDAQASRNAEKVNSRVPVLSADTVNYVETEIAAYQEIVYSGGWPVVPSSKKLRLGVDDPSVATLRKRLIISGDLARSAGTSTAFDTYVDGAVKRFQARHGLPVDGVLGRYSYAALNVSAAVRLGQLETNLIRLRSMSGYLGDRYVMVNIPAAQIEAVEGDKVALRHTAIVGKISRQTPILNSKIHEVILNPYWTAPRSIIEKDIMPLMRKDPTYLTRNAIRLFDGKGNEVDPQTIDWNAAEAPKLMFRQDPGKINAMSSTKINFHNPHAVYMHDTPQQSLFGKLLRFESSGCVRVQNVRDLSTWLLRDTAGWDRQTMEQVIASGVSTPIALAEPVPVYFTYITAWSTADGVAQFRDDIYRRDGVEELALQ</sequence>
<comment type="caution">
    <text evidence="10">The sequence shown here is derived from an EMBL/GenBank/DDBJ whole genome shotgun (WGS) entry which is preliminary data.</text>
</comment>
<dbReference type="CDD" id="cd16913">
    <property type="entry name" value="YkuD_like"/>
    <property type="match status" value="1"/>
</dbReference>
<evidence type="ECO:0000256" key="6">
    <source>
        <dbReference type="ARBA" id="ARBA00023316"/>
    </source>
</evidence>
<keyword evidence="5 7" id="KW-0573">Peptidoglycan synthesis</keyword>
<dbReference type="PROSITE" id="PS51318">
    <property type="entry name" value="TAT"/>
    <property type="match status" value="1"/>
</dbReference>
<feature type="chain" id="PRO_5045053559" evidence="8">
    <location>
        <begin position="34"/>
        <end position="426"/>
    </location>
</feature>
<comment type="pathway">
    <text evidence="1 7">Cell wall biogenesis; peptidoglycan biosynthesis.</text>
</comment>
<evidence type="ECO:0000256" key="4">
    <source>
        <dbReference type="ARBA" id="ARBA00022960"/>
    </source>
</evidence>
<feature type="active site" description="Nucleophile" evidence="7">
    <location>
        <position position="348"/>
    </location>
</feature>
<protein>
    <submittedName>
        <fullName evidence="10">L,D-transpeptidase family protein</fullName>
    </submittedName>
</protein>
<name>A0ABT4VQR3_9HYPH</name>
<evidence type="ECO:0000256" key="5">
    <source>
        <dbReference type="ARBA" id="ARBA00022984"/>
    </source>
</evidence>
<evidence type="ECO:0000259" key="9">
    <source>
        <dbReference type="PROSITE" id="PS52029"/>
    </source>
</evidence>
<organism evidence="10 11">
    <name type="scientific">Hoeflea poritis</name>
    <dbReference type="NCBI Taxonomy" id="2993659"/>
    <lineage>
        <taxon>Bacteria</taxon>
        <taxon>Pseudomonadati</taxon>
        <taxon>Pseudomonadota</taxon>
        <taxon>Alphaproteobacteria</taxon>
        <taxon>Hyphomicrobiales</taxon>
        <taxon>Rhizobiaceae</taxon>
        <taxon>Hoeflea</taxon>
    </lineage>
</organism>
<dbReference type="RefSeq" id="WP_271090850.1">
    <property type="nucleotide sequence ID" value="NZ_JAPJZH010000010.1"/>
</dbReference>
<reference evidence="10" key="1">
    <citation type="submission" date="2022-11" db="EMBL/GenBank/DDBJ databases">
        <title>Hoeflea poritis sp. nov., isolated from scleractinian coral Porites lutea.</title>
        <authorList>
            <person name="Zhang G."/>
            <person name="Wei Q."/>
            <person name="Cai L."/>
        </authorList>
    </citation>
    <scope>NUCLEOTIDE SEQUENCE</scope>
    <source>
        <strain evidence="10">E7-10</strain>
    </source>
</reference>
<evidence type="ECO:0000256" key="2">
    <source>
        <dbReference type="ARBA" id="ARBA00005992"/>
    </source>
</evidence>
<dbReference type="EMBL" id="JAPJZH010000010">
    <property type="protein sequence ID" value="MDA4847055.1"/>
    <property type="molecule type" value="Genomic_DNA"/>
</dbReference>
<evidence type="ECO:0000313" key="10">
    <source>
        <dbReference type="EMBL" id="MDA4847055.1"/>
    </source>
</evidence>
<dbReference type="PANTHER" id="PTHR41533:SF1">
    <property type="entry name" value="L,D-TRANSPEPTIDASE YCBB-RELATED"/>
    <property type="match status" value="1"/>
</dbReference>
<dbReference type="PANTHER" id="PTHR41533">
    <property type="entry name" value="L,D-TRANSPEPTIDASE HI_1667-RELATED"/>
    <property type="match status" value="1"/>
</dbReference>
<dbReference type="InterPro" id="IPR006311">
    <property type="entry name" value="TAT_signal"/>
</dbReference>
<keyword evidence="11" id="KW-1185">Reference proteome</keyword>
<dbReference type="SUPFAM" id="SSF141523">
    <property type="entry name" value="L,D-transpeptidase catalytic domain-like"/>
    <property type="match status" value="1"/>
</dbReference>
<keyword evidence="4 7" id="KW-0133">Cell shape</keyword>
<dbReference type="InterPro" id="IPR036365">
    <property type="entry name" value="PGBD-like_sf"/>
</dbReference>
<dbReference type="Pfam" id="PF03734">
    <property type="entry name" value="YkuD"/>
    <property type="match status" value="1"/>
</dbReference>
<keyword evidence="8" id="KW-0732">Signal</keyword>
<dbReference type="InterPro" id="IPR002477">
    <property type="entry name" value="Peptidoglycan-bd-like"/>
</dbReference>
<dbReference type="InterPro" id="IPR038063">
    <property type="entry name" value="Transpep_catalytic_dom"/>
</dbReference>
<evidence type="ECO:0000256" key="1">
    <source>
        <dbReference type="ARBA" id="ARBA00004752"/>
    </source>
</evidence>
<comment type="similarity">
    <text evidence="2">Belongs to the YkuD family.</text>
</comment>
<gene>
    <name evidence="10" type="ORF">OOZ53_16970</name>
</gene>
<dbReference type="Gene3D" id="1.10.101.10">
    <property type="entry name" value="PGBD-like superfamily/PGBD"/>
    <property type="match status" value="1"/>
</dbReference>
<dbReference type="SUPFAM" id="SSF47090">
    <property type="entry name" value="PGBD-like"/>
    <property type="match status" value="1"/>
</dbReference>
<dbReference type="PROSITE" id="PS52029">
    <property type="entry name" value="LD_TPASE"/>
    <property type="match status" value="1"/>
</dbReference>